<sequence length="79" mass="8347">MTYSARWRAGDSPVREGQSMFLTVAIHTPRNCRLGYFASTSHRADAEAAVVVVESTVSAETAELFAAFGRAGAASGPKV</sequence>
<keyword evidence="2" id="KW-1185">Reference proteome</keyword>
<proteinExistence type="predicted"/>
<organism evidence="1 2">
    <name type="scientific">Streptosporangium oxazolinicum</name>
    <dbReference type="NCBI Taxonomy" id="909287"/>
    <lineage>
        <taxon>Bacteria</taxon>
        <taxon>Bacillati</taxon>
        <taxon>Actinomycetota</taxon>
        <taxon>Actinomycetes</taxon>
        <taxon>Streptosporangiales</taxon>
        <taxon>Streptosporangiaceae</taxon>
        <taxon>Streptosporangium</taxon>
    </lineage>
</organism>
<name>A0ABP8AGT4_9ACTN</name>
<dbReference type="Proteomes" id="UP001501251">
    <property type="component" value="Unassembled WGS sequence"/>
</dbReference>
<evidence type="ECO:0000313" key="1">
    <source>
        <dbReference type="EMBL" id="GAA4183733.1"/>
    </source>
</evidence>
<protein>
    <recommendedName>
        <fullName evidence="3">Transposase</fullName>
    </recommendedName>
</protein>
<dbReference type="EMBL" id="BAABAQ010000002">
    <property type="protein sequence ID" value="GAA4183733.1"/>
    <property type="molecule type" value="Genomic_DNA"/>
</dbReference>
<comment type="caution">
    <text evidence="1">The sequence shown here is derived from an EMBL/GenBank/DDBJ whole genome shotgun (WGS) entry which is preliminary data.</text>
</comment>
<accession>A0ABP8AGT4</accession>
<gene>
    <name evidence="1" type="ORF">GCM10022252_11520</name>
</gene>
<evidence type="ECO:0000313" key="2">
    <source>
        <dbReference type="Proteomes" id="UP001501251"/>
    </source>
</evidence>
<evidence type="ECO:0008006" key="3">
    <source>
        <dbReference type="Google" id="ProtNLM"/>
    </source>
</evidence>
<reference evidence="2" key="1">
    <citation type="journal article" date="2019" name="Int. J. Syst. Evol. Microbiol.">
        <title>The Global Catalogue of Microorganisms (GCM) 10K type strain sequencing project: providing services to taxonomists for standard genome sequencing and annotation.</title>
        <authorList>
            <consortium name="The Broad Institute Genomics Platform"/>
            <consortium name="The Broad Institute Genome Sequencing Center for Infectious Disease"/>
            <person name="Wu L."/>
            <person name="Ma J."/>
        </authorList>
    </citation>
    <scope>NUCLEOTIDE SEQUENCE [LARGE SCALE GENOMIC DNA]</scope>
    <source>
        <strain evidence="2">JCM 17388</strain>
    </source>
</reference>